<evidence type="ECO:0000259" key="13">
    <source>
        <dbReference type="Pfam" id="PF04452"/>
    </source>
</evidence>
<dbReference type="InterPro" id="IPR046887">
    <property type="entry name" value="RsmE_PUA-like"/>
</dbReference>
<evidence type="ECO:0000256" key="7">
    <source>
        <dbReference type="ARBA" id="ARBA00022603"/>
    </source>
</evidence>
<keyword evidence="16" id="KW-1185">Reference proteome</keyword>
<dbReference type="Pfam" id="PF04452">
    <property type="entry name" value="Methyltrans_RNA"/>
    <property type="match status" value="1"/>
</dbReference>
<evidence type="ECO:0000256" key="10">
    <source>
        <dbReference type="ARBA" id="ARBA00025699"/>
    </source>
</evidence>
<dbReference type="NCBIfam" id="TIGR00046">
    <property type="entry name" value="RsmE family RNA methyltransferase"/>
    <property type="match status" value="1"/>
</dbReference>
<dbReference type="PATRIC" id="fig|1208922.3.peg.123"/>
<dbReference type="Gene3D" id="2.40.240.20">
    <property type="entry name" value="Hypothetical PUA domain-like, domain 1"/>
    <property type="match status" value="1"/>
</dbReference>
<dbReference type="InterPro" id="IPR029028">
    <property type="entry name" value="Alpha/beta_knot_MTases"/>
</dbReference>
<dbReference type="InterPro" id="IPR046886">
    <property type="entry name" value="RsmE_MTase_dom"/>
</dbReference>
<evidence type="ECO:0000313" key="15">
    <source>
        <dbReference type="EMBL" id="AGF49571.1"/>
    </source>
</evidence>
<dbReference type="PIRSF" id="PIRSF015601">
    <property type="entry name" value="MTase_slr0722"/>
    <property type="match status" value="1"/>
</dbReference>
<dbReference type="GO" id="GO:0070042">
    <property type="term" value="F:rRNA (uridine-N3-)-methyltransferase activity"/>
    <property type="evidence" value="ECO:0007669"/>
    <property type="project" value="TreeGrafter"/>
</dbReference>
<evidence type="ECO:0000313" key="16">
    <source>
        <dbReference type="Proteomes" id="UP000011563"/>
    </source>
</evidence>
<dbReference type="InterPro" id="IPR029026">
    <property type="entry name" value="tRNA_m1G_MTases_N"/>
</dbReference>
<evidence type="ECO:0000256" key="3">
    <source>
        <dbReference type="ARBA" id="ARBA00012328"/>
    </source>
</evidence>
<dbReference type="InterPro" id="IPR015947">
    <property type="entry name" value="PUA-like_sf"/>
</dbReference>
<dbReference type="CDD" id="cd18084">
    <property type="entry name" value="RsmE-like"/>
    <property type="match status" value="1"/>
</dbReference>
<evidence type="ECO:0000256" key="8">
    <source>
        <dbReference type="ARBA" id="ARBA00022679"/>
    </source>
</evidence>
<dbReference type="EC" id="2.1.1.193" evidence="3 12"/>
<comment type="similarity">
    <text evidence="2 12">Belongs to the RNA methyltransferase RsmE family.</text>
</comment>
<gene>
    <name evidence="15" type="ORF">BCUE_0349</name>
</gene>
<dbReference type="InterPro" id="IPR006700">
    <property type="entry name" value="RsmE"/>
</dbReference>
<proteinExistence type="inferred from homology"/>
<dbReference type="PANTHER" id="PTHR30027">
    <property type="entry name" value="RIBOSOMAL RNA SMALL SUBUNIT METHYLTRANSFERASE E"/>
    <property type="match status" value="1"/>
</dbReference>
<comment type="function">
    <text evidence="10 12">Specifically methylates the N3 position of the uracil ring of uridine 1498 (m3U1498) in 16S rRNA. Acts on the fully assembled 30S ribosomal subunit.</text>
</comment>
<evidence type="ECO:0000256" key="9">
    <source>
        <dbReference type="ARBA" id="ARBA00022691"/>
    </source>
</evidence>
<comment type="subcellular location">
    <subcellularLocation>
        <location evidence="1 12">Cytoplasm</location>
    </subcellularLocation>
</comment>
<dbReference type="Pfam" id="PF20260">
    <property type="entry name" value="PUA_4"/>
    <property type="match status" value="1"/>
</dbReference>
<dbReference type="HOGENOM" id="CLU_067442_5_0_4"/>
<dbReference type="EMBL" id="CP003807">
    <property type="protein sequence ID" value="AGF49571.1"/>
    <property type="molecule type" value="Genomic_DNA"/>
</dbReference>
<keyword evidence="9 12" id="KW-0949">S-adenosyl-L-methionine</keyword>
<keyword evidence="5 12" id="KW-0963">Cytoplasm</keyword>
<evidence type="ECO:0000256" key="12">
    <source>
        <dbReference type="PIRNR" id="PIRNR015601"/>
    </source>
</evidence>
<reference evidence="15 16" key="1">
    <citation type="journal article" date="2013" name="Genome Biol. Evol.">
        <title>Genome evolution and phylogenomic analysis of candidatus kinetoplastibacterium, the betaproteobacterial endosymbionts of strigomonas and angomonas.</title>
        <authorList>
            <person name="Alves J.M."/>
            <person name="Serrano M.G."/>
            <person name="Maia da Silva F."/>
            <person name="Voegtly L.J."/>
            <person name="Matveyev A.V."/>
            <person name="Teixeira M.M."/>
            <person name="Camargo E.P."/>
            <person name="Buck G.A."/>
        </authorList>
    </citation>
    <scope>NUCLEOTIDE SEQUENCE [LARGE SCALE GENOMIC DNA]</scope>
    <source>
        <strain evidence="15 16">TCC012E</strain>
    </source>
</reference>
<evidence type="ECO:0000256" key="1">
    <source>
        <dbReference type="ARBA" id="ARBA00004496"/>
    </source>
</evidence>
<dbReference type="GO" id="GO:0005737">
    <property type="term" value="C:cytoplasm"/>
    <property type="evidence" value="ECO:0007669"/>
    <property type="project" value="UniProtKB-SubCell"/>
</dbReference>
<evidence type="ECO:0000259" key="14">
    <source>
        <dbReference type="Pfam" id="PF20260"/>
    </source>
</evidence>
<dbReference type="Proteomes" id="UP000011563">
    <property type="component" value="Chromosome"/>
</dbReference>
<dbReference type="KEGG" id="kbt:BCUE_0349"/>
<name>M1LZS9_9PROT</name>
<dbReference type="PANTHER" id="PTHR30027:SF3">
    <property type="entry name" value="16S RRNA (URACIL(1498)-N(3))-METHYLTRANSFERASE"/>
    <property type="match status" value="1"/>
</dbReference>
<accession>M1LZS9</accession>
<dbReference type="SUPFAM" id="SSF75217">
    <property type="entry name" value="alpha/beta knot"/>
    <property type="match status" value="1"/>
</dbReference>
<dbReference type="SUPFAM" id="SSF88697">
    <property type="entry name" value="PUA domain-like"/>
    <property type="match status" value="1"/>
</dbReference>
<dbReference type="RefSeq" id="WP_015237845.1">
    <property type="nucleotide sequence ID" value="NC_020285.1"/>
</dbReference>
<dbReference type="GO" id="GO:0070475">
    <property type="term" value="P:rRNA base methylation"/>
    <property type="evidence" value="ECO:0007669"/>
    <property type="project" value="TreeGrafter"/>
</dbReference>
<keyword evidence="7 12" id="KW-0489">Methyltransferase</keyword>
<feature type="domain" description="Ribosomal RNA small subunit methyltransferase E methyltransferase" evidence="13">
    <location>
        <begin position="77"/>
        <end position="233"/>
    </location>
</feature>
<protein>
    <recommendedName>
        <fullName evidence="4 12">Ribosomal RNA small subunit methyltransferase E</fullName>
        <ecNumber evidence="3 12">2.1.1.193</ecNumber>
    </recommendedName>
</protein>
<dbReference type="Gene3D" id="3.40.1280.10">
    <property type="match status" value="1"/>
</dbReference>
<keyword evidence="8 12" id="KW-0808">Transferase</keyword>
<organism evidence="15 16">
    <name type="scientific">Candidatus Kinetoplastidibacterium blastocrithidiae TCC012E</name>
    <dbReference type="NCBI Taxonomy" id="1208922"/>
    <lineage>
        <taxon>Bacteria</taxon>
        <taxon>Pseudomonadati</taxon>
        <taxon>Pseudomonadota</taxon>
        <taxon>Betaproteobacteria</taxon>
        <taxon>Candidatus Kinetoplastidibacterium</taxon>
    </lineage>
</organism>
<evidence type="ECO:0000256" key="6">
    <source>
        <dbReference type="ARBA" id="ARBA00022552"/>
    </source>
</evidence>
<dbReference type="AlphaFoldDB" id="M1LZS9"/>
<sequence>MQLSRFFCDINLHISEIIQLPDGVMRHIKALRLAHGDDILLFNGLGGEYLSRLIISNKIFFADIREHIEKELELLGNITLVQAITSKNKMDFIIEKSTELGVRRIVPIQTQRCNNNITHKNLSHWRRVVIAASEQCGRNLLAEIDEHVCMSRYMSRPKEDPHIICDPLSKDNIFDVIEKIKDTKSLTIMIGPEGGWSKKELNLAAHSNNIYPMNFGARILRTETAGIAIISAVSSMMHWNI</sequence>
<evidence type="ECO:0000256" key="4">
    <source>
        <dbReference type="ARBA" id="ARBA00013673"/>
    </source>
</evidence>
<evidence type="ECO:0000256" key="5">
    <source>
        <dbReference type="ARBA" id="ARBA00022490"/>
    </source>
</evidence>
<dbReference type="NCBIfam" id="NF008692">
    <property type="entry name" value="PRK11713.1-5"/>
    <property type="match status" value="1"/>
</dbReference>
<comment type="catalytic activity">
    <reaction evidence="11 12">
        <text>uridine(1498) in 16S rRNA + S-adenosyl-L-methionine = N(3)-methyluridine(1498) in 16S rRNA + S-adenosyl-L-homocysteine + H(+)</text>
        <dbReference type="Rhea" id="RHEA:42920"/>
        <dbReference type="Rhea" id="RHEA-COMP:10283"/>
        <dbReference type="Rhea" id="RHEA-COMP:10284"/>
        <dbReference type="ChEBI" id="CHEBI:15378"/>
        <dbReference type="ChEBI" id="CHEBI:57856"/>
        <dbReference type="ChEBI" id="CHEBI:59789"/>
        <dbReference type="ChEBI" id="CHEBI:65315"/>
        <dbReference type="ChEBI" id="CHEBI:74502"/>
        <dbReference type="EC" id="2.1.1.193"/>
    </reaction>
</comment>
<keyword evidence="6 12" id="KW-0698">rRNA processing</keyword>
<evidence type="ECO:0000256" key="2">
    <source>
        <dbReference type="ARBA" id="ARBA00005528"/>
    </source>
</evidence>
<feature type="domain" description="Ribosomal RNA small subunit methyltransferase E PUA-like" evidence="14">
    <location>
        <begin position="24"/>
        <end position="59"/>
    </location>
</feature>
<evidence type="ECO:0000256" key="11">
    <source>
        <dbReference type="ARBA" id="ARBA00047944"/>
    </source>
</evidence>